<name>A0A517S8L4_9PLAN</name>
<dbReference type="Proteomes" id="UP000315700">
    <property type="component" value="Chromosome"/>
</dbReference>
<dbReference type="Pfam" id="PF24681">
    <property type="entry name" value="Kelch_KLHDC2_KLHL20_DRC7"/>
    <property type="match status" value="1"/>
</dbReference>
<keyword evidence="2" id="KW-0677">Repeat</keyword>
<organism evidence="4 5">
    <name type="scientific">Caulifigura coniformis</name>
    <dbReference type="NCBI Taxonomy" id="2527983"/>
    <lineage>
        <taxon>Bacteria</taxon>
        <taxon>Pseudomonadati</taxon>
        <taxon>Planctomycetota</taxon>
        <taxon>Planctomycetia</taxon>
        <taxon>Planctomycetales</taxon>
        <taxon>Planctomycetaceae</taxon>
        <taxon>Caulifigura</taxon>
    </lineage>
</organism>
<dbReference type="Gene3D" id="2.120.10.80">
    <property type="entry name" value="Kelch-type beta propeller"/>
    <property type="match status" value="2"/>
</dbReference>
<dbReference type="PANTHER" id="PTHR46376">
    <property type="entry name" value="LEUCINE-ZIPPER-LIKE TRANSCRIPTIONAL REGULATOR 1"/>
    <property type="match status" value="1"/>
</dbReference>
<evidence type="ECO:0000313" key="5">
    <source>
        <dbReference type="Proteomes" id="UP000315700"/>
    </source>
</evidence>
<dbReference type="RefSeq" id="WP_197453771.1">
    <property type="nucleotide sequence ID" value="NZ_CP036271.1"/>
</dbReference>
<sequence length="343" mass="39180" precursor="true">MSCFANRCLSVGLFLMVPLLSAASLLQADEPTFNWVKATPAAPWQARDSSGEVVFKDSMLLMGGWFDSLKPYPRDVWRSTDGKDWTRLTDQAGWTSADLPMTVVFKDQVWFMGGWYNGRLPGAKATNEIWTSKDGAAWEKVETTTCWDPRFGAGAAVFKDRIWILGGQKENFFSTLADRRNDVWSSADGKTWTCETEHAPWSPRSYHGAVVHDGKLWVIGGGNYLPEYDAVSDVWCTEDGKDWTQVTSKAPWHPRIWFSTVVYRDHLWVLGGWSKVPEQNWGDVWYSKDGKEWKQLKSDVVWKERHEHSAYVYKDRIWVAGGHARPLSNEVWSLELPADWTGE</sequence>
<dbReference type="InterPro" id="IPR015915">
    <property type="entry name" value="Kelch-typ_b-propeller"/>
</dbReference>
<accession>A0A517S8L4</accession>
<evidence type="ECO:0000313" key="4">
    <source>
        <dbReference type="EMBL" id="QDT52460.1"/>
    </source>
</evidence>
<dbReference type="KEGG" id="ccos:Pan44_04720"/>
<dbReference type="InParanoid" id="A0A517S8L4"/>
<gene>
    <name evidence="4" type="ORF">Pan44_04720</name>
</gene>
<dbReference type="EMBL" id="CP036271">
    <property type="protein sequence ID" value="QDT52460.1"/>
    <property type="molecule type" value="Genomic_DNA"/>
</dbReference>
<evidence type="ECO:0000256" key="3">
    <source>
        <dbReference type="SAM" id="SignalP"/>
    </source>
</evidence>
<reference evidence="4 5" key="1">
    <citation type="submission" date="2019-02" db="EMBL/GenBank/DDBJ databases">
        <title>Deep-cultivation of Planctomycetes and their phenomic and genomic characterization uncovers novel biology.</title>
        <authorList>
            <person name="Wiegand S."/>
            <person name="Jogler M."/>
            <person name="Boedeker C."/>
            <person name="Pinto D."/>
            <person name="Vollmers J."/>
            <person name="Rivas-Marin E."/>
            <person name="Kohn T."/>
            <person name="Peeters S.H."/>
            <person name="Heuer A."/>
            <person name="Rast P."/>
            <person name="Oberbeckmann S."/>
            <person name="Bunk B."/>
            <person name="Jeske O."/>
            <person name="Meyerdierks A."/>
            <person name="Storesund J.E."/>
            <person name="Kallscheuer N."/>
            <person name="Luecker S."/>
            <person name="Lage O.M."/>
            <person name="Pohl T."/>
            <person name="Merkel B.J."/>
            <person name="Hornburger P."/>
            <person name="Mueller R.-W."/>
            <person name="Bruemmer F."/>
            <person name="Labrenz M."/>
            <person name="Spormann A.M."/>
            <person name="Op den Camp H."/>
            <person name="Overmann J."/>
            <person name="Amann R."/>
            <person name="Jetten M.S.M."/>
            <person name="Mascher T."/>
            <person name="Medema M.H."/>
            <person name="Devos D.P."/>
            <person name="Kaster A.-K."/>
            <person name="Ovreas L."/>
            <person name="Rohde M."/>
            <person name="Galperin M.Y."/>
            <person name="Jogler C."/>
        </authorList>
    </citation>
    <scope>NUCLEOTIDE SEQUENCE [LARGE SCALE GENOMIC DNA]</scope>
    <source>
        <strain evidence="4 5">Pan44</strain>
    </source>
</reference>
<dbReference type="InterPro" id="IPR051568">
    <property type="entry name" value="LZTR1/Attractin"/>
</dbReference>
<evidence type="ECO:0000256" key="2">
    <source>
        <dbReference type="ARBA" id="ARBA00022737"/>
    </source>
</evidence>
<proteinExistence type="predicted"/>
<feature type="chain" id="PRO_5021760742" evidence="3">
    <location>
        <begin position="29"/>
        <end position="343"/>
    </location>
</feature>
<keyword evidence="3" id="KW-0732">Signal</keyword>
<dbReference type="AlphaFoldDB" id="A0A517S8L4"/>
<dbReference type="SUPFAM" id="SSF50965">
    <property type="entry name" value="Galactose oxidase, central domain"/>
    <property type="match status" value="1"/>
</dbReference>
<protein>
    <submittedName>
        <fullName evidence="4">Kelch motif protein</fullName>
    </submittedName>
</protein>
<evidence type="ECO:0000256" key="1">
    <source>
        <dbReference type="ARBA" id="ARBA00022441"/>
    </source>
</evidence>
<keyword evidence="1" id="KW-0880">Kelch repeat</keyword>
<feature type="signal peptide" evidence="3">
    <location>
        <begin position="1"/>
        <end position="28"/>
    </location>
</feature>
<dbReference type="PANTHER" id="PTHR46376:SF1">
    <property type="entry name" value="LEUCINE-ZIPPER-LIKE TRANSCRIPTIONAL REGULATOR 1"/>
    <property type="match status" value="1"/>
</dbReference>
<keyword evidence="5" id="KW-1185">Reference proteome</keyword>
<dbReference type="InterPro" id="IPR011043">
    <property type="entry name" value="Gal_Oxase/kelch_b-propeller"/>
</dbReference>